<feature type="region of interest" description="Disordered" evidence="1">
    <location>
        <begin position="1"/>
        <end position="84"/>
    </location>
</feature>
<dbReference type="PANTHER" id="PTHR22591:SF3">
    <property type="entry name" value="XIN ACTIN-BINDING REPEAT-CONTAINING 2B"/>
    <property type="match status" value="1"/>
</dbReference>
<dbReference type="InParanoid" id="A0A672QNS3"/>
<dbReference type="GO" id="GO:0007015">
    <property type="term" value="P:actin filament organization"/>
    <property type="evidence" value="ECO:0007669"/>
    <property type="project" value="TreeGrafter"/>
</dbReference>
<accession>A0A672QNS3</accession>
<evidence type="ECO:0000256" key="1">
    <source>
        <dbReference type="SAM" id="MobiDB-lite"/>
    </source>
</evidence>
<reference evidence="2" key="2">
    <citation type="submission" date="2025-09" db="UniProtKB">
        <authorList>
            <consortium name="Ensembl"/>
        </authorList>
    </citation>
    <scope>IDENTIFICATION</scope>
</reference>
<dbReference type="Ensembl" id="ENSSGRT00000082633.1">
    <property type="protein sequence ID" value="ENSSGRP00000077618.1"/>
    <property type="gene ID" value="ENSSGRG00000039307.1"/>
</dbReference>
<protein>
    <submittedName>
        <fullName evidence="2">Uncharacterized protein</fullName>
    </submittedName>
</protein>
<evidence type="ECO:0000313" key="2">
    <source>
        <dbReference type="Ensembl" id="ENSSGRP00000077618.1"/>
    </source>
</evidence>
<evidence type="ECO:0000313" key="3">
    <source>
        <dbReference type="Proteomes" id="UP000472262"/>
    </source>
</evidence>
<dbReference type="GO" id="GO:0001725">
    <property type="term" value="C:stress fiber"/>
    <property type="evidence" value="ECO:0007669"/>
    <property type="project" value="TreeGrafter"/>
</dbReference>
<dbReference type="Proteomes" id="UP000472262">
    <property type="component" value="Unassembled WGS sequence"/>
</dbReference>
<dbReference type="AlphaFoldDB" id="A0A672QNS3"/>
<organism evidence="2 3">
    <name type="scientific">Sinocyclocheilus grahami</name>
    <name type="common">Dianchi golden-line fish</name>
    <name type="synonym">Barbus grahami</name>
    <dbReference type="NCBI Taxonomy" id="75366"/>
    <lineage>
        <taxon>Eukaryota</taxon>
        <taxon>Metazoa</taxon>
        <taxon>Chordata</taxon>
        <taxon>Craniata</taxon>
        <taxon>Vertebrata</taxon>
        <taxon>Euteleostomi</taxon>
        <taxon>Actinopterygii</taxon>
        <taxon>Neopterygii</taxon>
        <taxon>Teleostei</taxon>
        <taxon>Ostariophysi</taxon>
        <taxon>Cypriniformes</taxon>
        <taxon>Cyprinidae</taxon>
        <taxon>Cyprininae</taxon>
        <taxon>Sinocyclocheilus</taxon>
    </lineage>
</organism>
<feature type="compositionally biased region" description="Low complexity" evidence="1">
    <location>
        <begin position="41"/>
        <end position="61"/>
    </location>
</feature>
<dbReference type="InterPro" id="IPR030072">
    <property type="entry name" value="XIRP1/XIRP2"/>
</dbReference>
<dbReference type="PANTHER" id="PTHR22591">
    <property type="entry name" value="XIN"/>
    <property type="match status" value="1"/>
</dbReference>
<feature type="compositionally biased region" description="Polar residues" evidence="1">
    <location>
        <begin position="63"/>
        <end position="73"/>
    </location>
</feature>
<dbReference type="GO" id="GO:0051015">
    <property type="term" value="F:actin filament binding"/>
    <property type="evidence" value="ECO:0007669"/>
    <property type="project" value="TreeGrafter"/>
</dbReference>
<feature type="region of interest" description="Disordered" evidence="1">
    <location>
        <begin position="181"/>
        <end position="280"/>
    </location>
</feature>
<keyword evidence="3" id="KW-1185">Reference proteome</keyword>
<name>A0A672QNS3_SINGR</name>
<feature type="compositionally biased region" description="Basic and acidic residues" evidence="1">
    <location>
        <begin position="181"/>
        <end position="219"/>
    </location>
</feature>
<feature type="compositionally biased region" description="Pro residues" evidence="1">
    <location>
        <begin position="26"/>
        <end position="36"/>
    </location>
</feature>
<sequence length="405" mass="44289">MRSPSPTFITIESTRRTDSPQRAAPVPSPTPPTPPPRRSETPSSYLSRASPSPSSSRADSLTRLRNVTATLSRGASPDPVPHVVPVTGRKSEIVESPATFQWQIKIDSKPAEEQKVEEETLGSSETQVVTVEVNNANVSGDAINIPERLGPNTEDAGPESEVKEKENLAKVDLSGLAKTIETSEEKVGIRKDPIDNTEKPGRETDDLELDTEKKARQQEDIAAFNMKNIKNVFEMSEQSSPIKELQNKQEEQESRVSEIASEGSKPELPPERKQCSQLSSPLLVRKDVKVDKSVDPTDFSETETVTEHYSSVDEFGTKIIGSKSTTMVSTHTQSFATQRVPFSYADAVKKKTSEVKASPEGSAEELMKNFHKTWTESESVFKSLGVTGERAKPAACASNRDCCAG</sequence>
<feature type="compositionally biased region" description="Basic and acidic residues" evidence="1">
    <location>
        <begin position="264"/>
        <end position="274"/>
    </location>
</feature>
<feature type="compositionally biased region" description="Polar residues" evidence="1">
    <location>
        <begin position="1"/>
        <end position="12"/>
    </location>
</feature>
<feature type="compositionally biased region" description="Basic and acidic residues" evidence="1">
    <location>
        <begin position="245"/>
        <end position="256"/>
    </location>
</feature>
<proteinExistence type="predicted"/>
<dbReference type="OMA" id="HRQIKTD"/>
<reference evidence="2" key="1">
    <citation type="submission" date="2025-08" db="UniProtKB">
        <authorList>
            <consortium name="Ensembl"/>
        </authorList>
    </citation>
    <scope>IDENTIFICATION</scope>
</reference>
<feature type="region of interest" description="Disordered" evidence="1">
    <location>
        <begin position="142"/>
        <end position="168"/>
    </location>
</feature>
<dbReference type="GO" id="GO:0005925">
    <property type="term" value="C:focal adhesion"/>
    <property type="evidence" value="ECO:0007669"/>
    <property type="project" value="TreeGrafter"/>
</dbReference>